<reference evidence="2" key="1">
    <citation type="submission" date="2015-09" db="EMBL/GenBank/DDBJ databases">
        <title>Draft Genome Sequences of Two Novel Amoeba-resistant Intranuclear Bacteria, Candidatus Berkiella cookevillensis and Candidatus Berkiella aquae.</title>
        <authorList>
            <person name="Mehari Y.T."/>
            <person name="Arivett B.A."/>
            <person name="Farone A.L."/>
            <person name="Gunderson J.H."/>
            <person name="Farone M.B."/>
        </authorList>
    </citation>
    <scope>NUCLEOTIDE SEQUENCE [LARGE SCALE GENOMIC DNA]</scope>
    <source>
        <strain evidence="2">HT99</strain>
    </source>
</reference>
<evidence type="ECO:0000313" key="3">
    <source>
        <dbReference type="EMBL" id="MCS5710793.1"/>
    </source>
</evidence>
<organism evidence="2">
    <name type="scientific">Candidatus Berkiella aquae</name>
    <dbReference type="NCBI Taxonomy" id="295108"/>
    <lineage>
        <taxon>Bacteria</taxon>
        <taxon>Pseudomonadati</taxon>
        <taxon>Pseudomonadota</taxon>
        <taxon>Gammaproteobacteria</taxon>
        <taxon>Candidatus Berkiellales</taxon>
        <taxon>Candidatus Berkiellaceae</taxon>
        <taxon>Candidatus Berkiella</taxon>
    </lineage>
</organism>
<evidence type="ECO:0000256" key="1">
    <source>
        <dbReference type="SAM" id="MobiDB-lite"/>
    </source>
</evidence>
<reference evidence="3" key="3">
    <citation type="submission" date="2021-06" db="EMBL/GenBank/DDBJ databases">
        <title>Genomic Description and Analysis of Intracellular Bacteria, Candidatus Berkiella cookevillensis and Candidatus Berkiella aquae.</title>
        <authorList>
            <person name="Kidane D.T."/>
            <person name="Mehari Y.T."/>
            <person name="Rice F.C."/>
            <person name="Arivett B.A."/>
            <person name="Farone A.L."/>
            <person name="Berk S.G."/>
            <person name="Farone M.B."/>
        </authorList>
    </citation>
    <scope>NUCLEOTIDE SEQUENCE</scope>
    <source>
        <strain evidence="3">HT99</strain>
    </source>
</reference>
<sequence length="66" mass="7595">MSRISSWVGNVTFWFQTKRNQQKDMSKQNNSDDQPTTDPLTRSILEIMNKPKDPQPKAPPPSKPKP</sequence>
<evidence type="ECO:0000313" key="2">
    <source>
        <dbReference type="EMBL" id="KRG19732.1"/>
    </source>
</evidence>
<evidence type="ECO:0000313" key="4">
    <source>
        <dbReference type="Proteomes" id="UP000051497"/>
    </source>
</evidence>
<reference evidence="3" key="2">
    <citation type="journal article" date="2016" name="Genome Announc.">
        <title>Draft Genome Sequences of Two Novel Amoeba-Resistant Intranuclear Bacteria, 'Candidatus Berkiella cookevillensis' and 'Candidatus Berkiella aquae'.</title>
        <authorList>
            <person name="Mehari Y.T."/>
            <person name="Arivett B.A."/>
            <person name="Farone A.L."/>
            <person name="Gunderson J.H."/>
            <person name="Farone M.B."/>
        </authorList>
    </citation>
    <scope>NUCLEOTIDE SEQUENCE</scope>
    <source>
        <strain evidence="3">HT99</strain>
    </source>
</reference>
<feature type="compositionally biased region" description="Pro residues" evidence="1">
    <location>
        <begin position="56"/>
        <end position="66"/>
    </location>
</feature>
<accession>A0A0Q9YS11</accession>
<comment type="caution">
    <text evidence="2">The sequence shown here is derived from an EMBL/GenBank/DDBJ whole genome shotgun (WGS) entry which is preliminary data.</text>
</comment>
<dbReference type="EMBL" id="LKAJ01000015">
    <property type="protein sequence ID" value="KRG19732.1"/>
    <property type="molecule type" value="Genomic_DNA"/>
</dbReference>
<protein>
    <submittedName>
        <fullName evidence="2">Uncharacterized protein</fullName>
    </submittedName>
</protein>
<gene>
    <name evidence="3" type="ORF">HT99x_005075</name>
    <name evidence="2" type="ORF">HT99x_02711</name>
</gene>
<dbReference type="RefSeq" id="WP_075067314.1">
    <property type="nucleotide sequence ID" value="NZ_LKAJ02000001.1"/>
</dbReference>
<name>A0A0Q9YS11_9GAMM</name>
<dbReference type="EMBL" id="LKAJ02000001">
    <property type="protein sequence ID" value="MCS5710793.1"/>
    <property type="molecule type" value="Genomic_DNA"/>
</dbReference>
<dbReference type="AlphaFoldDB" id="A0A0Q9YS11"/>
<dbReference type="Proteomes" id="UP000051497">
    <property type="component" value="Unassembled WGS sequence"/>
</dbReference>
<feature type="compositionally biased region" description="Polar residues" evidence="1">
    <location>
        <begin position="27"/>
        <end position="40"/>
    </location>
</feature>
<proteinExistence type="predicted"/>
<keyword evidence="4" id="KW-1185">Reference proteome</keyword>
<feature type="region of interest" description="Disordered" evidence="1">
    <location>
        <begin position="18"/>
        <end position="66"/>
    </location>
</feature>